<keyword evidence="2" id="KW-0949">S-adenosyl-L-methionine</keyword>
<dbReference type="EMBL" id="VITN01000022">
    <property type="protein sequence ID" value="TWB12938.1"/>
    <property type="molecule type" value="Genomic_DNA"/>
</dbReference>
<dbReference type="PANTHER" id="PTHR47739">
    <property type="entry name" value="TRNA1(VAL) (ADENINE(37)-N6)-METHYLTRANSFERASE"/>
    <property type="match status" value="1"/>
</dbReference>
<dbReference type="SUPFAM" id="SSF53335">
    <property type="entry name" value="S-adenosyl-L-methionine-dependent methyltransferases"/>
    <property type="match status" value="1"/>
</dbReference>
<evidence type="ECO:0000313" key="5">
    <source>
        <dbReference type="Proteomes" id="UP000319859"/>
    </source>
</evidence>
<dbReference type="AlphaFoldDB" id="A0A560EUD7"/>
<dbReference type="InterPro" id="IPR050210">
    <property type="entry name" value="tRNA_Adenine-N(6)_MTase"/>
</dbReference>
<dbReference type="Pfam" id="PF05175">
    <property type="entry name" value="MTS"/>
    <property type="match status" value="1"/>
</dbReference>
<accession>A0A560EUD7</accession>
<proteinExistence type="predicted"/>
<evidence type="ECO:0000259" key="3">
    <source>
        <dbReference type="Pfam" id="PF05175"/>
    </source>
</evidence>
<dbReference type="InterPro" id="IPR029063">
    <property type="entry name" value="SAM-dependent_MTases_sf"/>
</dbReference>
<evidence type="ECO:0000256" key="1">
    <source>
        <dbReference type="ARBA" id="ARBA00022603"/>
    </source>
</evidence>
<dbReference type="PANTHER" id="PTHR47739:SF1">
    <property type="entry name" value="TRNA1(VAL) (ADENINE(37)-N6)-METHYLTRANSFERASE"/>
    <property type="match status" value="1"/>
</dbReference>
<evidence type="ECO:0000313" key="4">
    <source>
        <dbReference type="EMBL" id="TWB12938.1"/>
    </source>
</evidence>
<name>A0A560EUD7_9PROT</name>
<dbReference type="GO" id="GO:0032259">
    <property type="term" value="P:methylation"/>
    <property type="evidence" value="ECO:0007669"/>
    <property type="project" value="UniProtKB-KW"/>
</dbReference>
<dbReference type="Gene3D" id="3.40.50.150">
    <property type="entry name" value="Vaccinia Virus protein VP39"/>
    <property type="match status" value="1"/>
</dbReference>
<reference evidence="4 5" key="1">
    <citation type="submission" date="2019-06" db="EMBL/GenBank/DDBJ databases">
        <title>Genomic Encyclopedia of Type Strains, Phase IV (KMG-V): Genome sequencing to study the core and pangenomes of soil and plant-associated prokaryotes.</title>
        <authorList>
            <person name="Whitman W."/>
        </authorList>
    </citation>
    <scope>NUCLEOTIDE SEQUENCE [LARGE SCALE GENOMIC DNA]</scope>
    <source>
        <strain evidence="4 5">BR 11880</strain>
    </source>
</reference>
<dbReference type="Proteomes" id="UP000319859">
    <property type="component" value="Unassembled WGS sequence"/>
</dbReference>
<keyword evidence="1 4" id="KW-0489">Methyltransferase</keyword>
<sequence length="269" mass="28123">MILASAAPEPRREDCADGGITEDRLLNGRVRLLQPAQGYRAAIDPVLLAAATPAEGGERVLDLGCGAGAASFCLAARLPGVCVAGLELQPEAADLARRNAELNGVAARVRITLGDAAQAPAHLPPGSDPDLVAGRFDHVMTNPPFYPGGRHTRSPRAGKAVSHGEGTADLATWVAAAARLLAPRGTLTMIHRADRVDEILARLAGRFGAVVLYPLWPRAGTEAKRVIVRARLGARTPARLLSGLVLHDEGGRYTPAADTVLRDGAALDF</sequence>
<protein>
    <submittedName>
        <fullName evidence="4">tRNA1(Val) A37 N6-methylase TrmN6</fullName>
    </submittedName>
</protein>
<dbReference type="InterPro" id="IPR007848">
    <property type="entry name" value="Small_mtfrase_dom"/>
</dbReference>
<comment type="caution">
    <text evidence="4">The sequence shown here is derived from an EMBL/GenBank/DDBJ whole genome shotgun (WGS) entry which is preliminary data.</text>
</comment>
<gene>
    <name evidence="4" type="ORF">FBZ89_12238</name>
</gene>
<dbReference type="GO" id="GO:0008168">
    <property type="term" value="F:methyltransferase activity"/>
    <property type="evidence" value="ECO:0007669"/>
    <property type="project" value="UniProtKB-KW"/>
</dbReference>
<dbReference type="RefSeq" id="WP_342780650.1">
    <property type="nucleotide sequence ID" value="NZ_VITN01000022.1"/>
</dbReference>
<dbReference type="CDD" id="cd02440">
    <property type="entry name" value="AdoMet_MTases"/>
    <property type="match status" value="1"/>
</dbReference>
<evidence type="ECO:0000256" key="2">
    <source>
        <dbReference type="ARBA" id="ARBA00022691"/>
    </source>
</evidence>
<organism evidence="4 5">
    <name type="scientific">Nitrospirillum amazonense</name>
    <dbReference type="NCBI Taxonomy" id="28077"/>
    <lineage>
        <taxon>Bacteria</taxon>
        <taxon>Pseudomonadati</taxon>
        <taxon>Pseudomonadota</taxon>
        <taxon>Alphaproteobacteria</taxon>
        <taxon>Rhodospirillales</taxon>
        <taxon>Azospirillaceae</taxon>
        <taxon>Nitrospirillum</taxon>
    </lineage>
</organism>
<feature type="domain" description="Methyltransferase small" evidence="3">
    <location>
        <begin position="47"/>
        <end position="152"/>
    </location>
</feature>
<keyword evidence="1 4" id="KW-0808">Transferase</keyword>